<evidence type="ECO:0008006" key="3">
    <source>
        <dbReference type="Google" id="ProtNLM"/>
    </source>
</evidence>
<evidence type="ECO:0000313" key="1">
    <source>
        <dbReference type="EMBL" id="ACK73133.1"/>
    </source>
</evidence>
<dbReference type="InterPro" id="IPR036583">
    <property type="entry name" value="23S_rRNA_IVS_sf"/>
</dbReference>
<dbReference type="OrthoDB" id="285993at2"/>
<dbReference type="RefSeq" id="WP_015956715.1">
    <property type="nucleotide sequence ID" value="NC_011729.1"/>
</dbReference>
<evidence type="ECO:0000313" key="2">
    <source>
        <dbReference type="Proteomes" id="UP000002384"/>
    </source>
</evidence>
<dbReference type="PANTHER" id="PTHR38471:SF2">
    <property type="entry name" value="FOUR HELIX BUNDLE PROTEIN"/>
    <property type="match status" value="1"/>
</dbReference>
<protein>
    <recommendedName>
        <fullName evidence="3">CHP02436-containing protein</fullName>
    </recommendedName>
</protein>
<dbReference type="Proteomes" id="UP000002384">
    <property type="component" value="Chromosome"/>
</dbReference>
<dbReference type="SUPFAM" id="SSF158446">
    <property type="entry name" value="IVS-encoded protein-like"/>
    <property type="match status" value="1"/>
</dbReference>
<dbReference type="Gene3D" id="1.20.1440.60">
    <property type="entry name" value="23S rRNA-intervening sequence"/>
    <property type="match status" value="1"/>
</dbReference>
<gene>
    <name evidence="1" type="ordered locus">PCC7424_4775</name>
</gene>
<dbReference type="EMBL" id="CP001291">
    <property type="protein sequence ID" value="ACK73133.1"/>
    <property type="molecule type" value="Genomic_DNA"/>
</dbReference>
<dbReference type="HOGENOM" id="CLU_129874_2_0_3"/>
<dbReference type="AlphaFoldDB" id="B7KD12"/>
<dbReference type="STRING" id="65393.PCC7424_4775"/>
<dbReference type="InterPro" id="IPR012657">
    <property type="entry name" value="23S_rRNA-intervening_sequence"/>
</dbReference>
<reference evidence="2" key="1">
    <citation type="journal article" date="2011" name="MBio">
        <title>Novel metabolic attributes of the genus Cyanothece, comprising a group of unicellular nitrogen-fixing Cyanobacteria.</title>
        <authorList>
            <person name="Bandyopadhyay A."/>
            <person name="Elvitigala T."/>
            <person name="Welsh E."/>
            <person name="Stockel J."/>
            <person name="Liberton M."/>
            <person name="Min H."/>
            <person name="Sherman L.A."/>
            <person name="Pakrasi H.B."/>
        </authorList>
    </citation>
    <scope>NUCLEOTIDE SEQUENCE [LARGE SCALE GENOMIC DNA]</scope>
    <source>
        <strain evidence="2">PCC 7424</strain>
    </source>
</reference>
<name>B7KD12_GLOC7</name>
<organism evidence="1 2">
    <name type="scientific">Gloeothece citriformis (strain PCC 7424)</name>
    <name type="common">Cyanothece sp. (strain PCC 7424)</name>
    <dbReference type="NCBI Taxonomy" id="65393"/>
    <lineage>
        <taxon>Bacteria</taxon>
        <taxon>Bacillati</taxon>
        <taxon>Cyanobacteriota</taxon>
        <taxon>Cyanophyceae</taxon>
        <taxon>Oscillatoriophycideae</taxon>
        <taxon>Chroococcales</taxon>
        <taxon>Aphanothecaceae</taxon>
        <taxon>Gloeothece</taxon>
        <taxon>Gloeothece citriformis</taxon>
    </lineage>
</organism>
<dbReference type="KEGG" id="cyc:PCC7424_4775"/>
<dbReference type="eggNOG" id="ENOG5032RWC">
    <property type="taxonomic scope" value="Bacteria"/>
</dbReference>
<sequence>MKENAIKDKSFALALRIIKLYQYLTEQKKEFVLSKQLLRSGTAIGAMIREAQQAESKADFIHKFSIALKEANETEYWIELLYQSGYIDQRGFQSISSDLAEILKILTSIIKTAKNNNHKL</sequence>
<keyword evidence="2" id="KW-1185">Reference proteome</keyword>
<dbReference type="PANTHER" id="PTHR38471">
    <property type="entry name" value="FOUR HELIX BUNDLE PROTEIN"/>
    <property type="match status" value="1"/>
</dbReference>
<proteinExistence type="predicted"/>
<dbReference type="PIRSF" id="PIRSF035652">
    <property type="entry name" value="CHP02436"/>
    <property type="match status" value="1"/>
</dbReference>
<dbReference type="NCBIfam" id="TIGR02436">
    <property type="entry name" value="four helix bundle protein"/>
    <property type="match status" value="1"/>
</dbReference>
<dbReference type="Pfam" id="PF05635">
    <property type="entry name" value="23S_rRNA_IVP"/>
    <property type="match status" value="1"/>
</dbReference>
<accession>B7KD12</accession>